<protein>
    <submittedName>
        <fullName evidence="2">Uncharacterized protein</fullName>
    </submittedName>
</protein>
<proteinExistence type="predicted"/>
<gene>
    <name evidence="2" type="ORF">SCOCK_280018</name>
</gene>
<accession>A0A9W4DNA0</accession>
<keyword evidence="3" id="KW-1185">Reference proteome</keyword>
<evidence type="ECO:0000313" key="3">
    <source>
        <dbReference type="Proteomes" id="UP001152519"/>
    </source>
</evidence>
<feature type="region of interest" description="Disordered" evidence="1">
    <location>
        <begin position="33"/>
        <end position="63"/>
    </location>
</feature>
<name>A0A9W4DNA0_9ACTN</name>
<dbReference type="EMBL" id="CAJSLV010000057">
    <property type="protein sequence ID" value="CAG6394565.1"/>
    <property type="molecule type" value="Genomic_DNA"/>
</dbReference>
<dbReference type="Proteomes" id="UP001152519">
    <property type="component" value="Unassembled WGS sequence"/>
</dbReference>
<organism evidence="2 3">
    <name type="scientific">Actinacidiphila cocklensis</name>
    <dbReference type="NCBI Taxonomy" id="887465"/>
    <lineage>
        <taxon>Bacteria</taxon>
        <taxon>Bacillati</taxon>
        <taxon>Actinomycetota</taxon>
        <taxon>Actinomycetes</taxon>
        <taxon>Kitasatosporales</taxon>
        <taxon>Streptomycetaceae</taxon>
        <taxon>Actinacidiphila</taxon>
    </lineage>
</organism>
<evidence type="ECO:0000256" key="1">
    <source>
        <dbReference type="SAM" id="MobiDB-lite"/>
    </source>
</evidence>
<feature type="compositionally biased region" description="Basic and acidic residues" evidence="1">
    <location>
        <begin position="41"/>
        <end position="53"/>
    </location>
</feature>
<reference evidence="2" key="1">
    <citation type="submission" date="2021-05" db="EMBL/GenBank/DDBJ databases">
        <authorList>
            <person name="Arsene-Ploetze F."/>
        </authorList>
    </citation>
    <scope>NUCLEOTIDE SEQUENCE</scope>
    <source>
        <strain evidence="2">DSM 42138</strain>
    </source>
</reference>
<comment type="caution">
    <text evidence="2">The sequence shown here is derived from an EMBL/GenBank/DDBJ whole genome shotgun (WGS) entry which is preliminary data.</text>
</comment>
<dbReference type="AlphaFoldDB" id="A0A9W4DNA0"/>
<sequence length="142" mass="14198">MVCAAWTGVRSAGSSAPVPSVTRSVTAASAASAVSASSRGVSRESVVHSESKPVRSARTPKATASRGSVCSLHWAFVLGTKTPIRTVSPEASASGAGPSGAGPVPSRVCVVSVNALVMPQIVSRAGHRLNSRQGMAAAHRPG</sequence>
<evidence type="ECO:0000313" key="2">
    <source>
        <dbReference type="EMBL" id="CAG6394565.1"/>
    </source>
</evidence>